<protein>
    <submittedName>
        <fullName evidence="5">Allophanate hydrolase</fullName>
    </submittedName>
</protein>
<dbReference type="NCBIfam" id="TIGR00724">
    <property type="entry name" value="urea_amlyse_rel"/>
    <property type="match status" value="1"/>
</dbReference>
<dbReference type="GO" id="GO:0016787">
    <property type="term" value="F:hydrolase activity"/>
    <property type="evidence" value="ECO:0007669"/>
    <property type="project" value="UniProtKB-KW"/>
</dbReference>
<dbReference type="Pfam" id="PF02626">
    <property type="entry name" value="CT_A_B"/>
    <property type="match status" value="1"/>
</dbReference>
<keyword evidence="2 5" id="KW-0378">Hydrolase</keyword>
<accession>A0A2S0VPU0</accession>
<gene>
    <name evidence="5" type="ORF">C2869_07145</name>
</gene>
<keyword evidence="6" id="KW-1185">Reference proteome</keyword>
<dbReference type="Proteomes" id="UP000244441">
    <property type="component" value="Chromosome"/>
</dbReference>
<sequence length="319" mass="34604">MQNHTTAAFNVLNAGALSLLQDLGRYGHANLGLTSGGAADKQAFAWANRLVNNPDNACCIEITLGGLELACLNDSCIAITGAEQNVSLNQQPIKTWQSYRIKRGDILKFGFAQHGCRAYLAIHGGFAAPLVLGSRSTVCREAIGGLTQGQSLQTSQTLAVNRPSASVMPLQAVPQEAIPSYKRHLVIRLVLGYQYQAFSQAAIKQFFAQTYHVSQQADRMGYRLTGEPIKHDIENLYSEGISFGAVQIPLDGQPIVLGPDRQTIGGYPKIGSVLSIDMDKIMQATTGCTIQFCSVSLDNAQHLIQLAQQRFKQTQLIQL</sequence>
<evidence type="ECO:0000256" key="1">
    <source>
        <dbReference type="ARBA" id="ARBA00022741"/>
    </source>
</evidence>
<dbReference type="InterPro" id="IPR052708">
    <property type="entry name" value="PxpC"/>
</dbReference>
<dbReference type="EMBL" id="CP026604">
    <property type="protein sequence ID" value="AWB66224.1"/>
    <property type="molecule type" value="Genomic_DNA"/>
</dbReference>
<dbReference type="RefSeq" id="WP_108602295.1">
    <property type="nucleotide sequence ID" value="NZ_CP026604.1"/>
</dbReference>
<dbReference type="OrthoDB" id="9768696at2"/>
<keyword evidence="3" id="KW-0067">ATP-binding</keyword>
<dbReference type="PANTHER" id="PTHR43309:SF4">
    <property type="entry name" value="CARBOXYLTRANSFERASE DOMAIN-CONTAINING PROTEIN"/>
    <property type="match status" value="1"/>
</dbReference>
<feature type="domain" description="Carboxyltransferase" evidence="4">
    <location>
        <begin position="30"/>
        <end position="311"/>
    </location>
</feature>
<organism evidence="5 6">
    <name type="scientific">Saccharobesus litoralis</name>
    <dbReference type="NCBI Taxonomy" id="2172099"/>
    <lineage>
        <taxon>Bacteria</taxon>
        <taxon>Pseudomonadati</taxon>
        <taxon>Pseudomonadota</taxon>
        <taxon>Gammaproteobacteria</taxon>
        <taxon>Alteromonadales</taxon>
        <taxon>Alteromonadaceae</taxon>
        <taxon>Saccharobesus</taxon>
    </lineage>
</organism>
<proteinExistence type="predicted"/>
<reference evidence="5 6" key="1">
    <citation type="submission" date="2018-01" db="EMBL/GenBank/DDBJ databases">
        <title>Genome sequence of a Cantenovulum-like bacteria.</title>
        <authorList>
            <person name="Tan W.R."/>
            <person name="Lau N.-S."/>
            <person name="Go F."/>
            <person name="Amirul A.-A.A."/>
        </authorList>
    </citation>
    <scope>NUCLEOTIDE SEQUENCE [LARGE SCALE GENOMIC DNA]</scope>
    <source>
        <strain evidence="5 6">CCB-QB4</strain>
    </source>
</reference>
<evidence type="ECO:0000313" key="6">
    <source>
        <dbReference type="Proteomes" id="UP000244441"/>
    </source>
</evidence>
<dbReference type="InterPro" id="IPR029000">
    <property type="entry name" value="Cyclophilin-like_dom_sf"/>
</dbReference>
<dbReference type="SMART" id="SM00797">
    <property type="entry name" value="AHS2"/>
    <property type="match status" value="1"/>
</dbReference>
<dbReference type="SUPFAM" id="SSF50891">
    <property type="entry name" value="Cyclophilin-like"/>
    <property type="match status" value="1"/>
</dbReference>
<evidence type="ECO:0000313" key="5">
    <source>
        <dbReference type="EMBL" id="AWB66224.1"/>
    </source>
</evidence>
<dbReference type="GO" id="GO:0005524">
    <property type="term" value="F:ATP binding"/>
    <property type="evidence" value="ECO:0007669"/>
    <property type="project" value="UniProtKB-KW"/>
</dbReference>
<dbReference type="AlphaFoldDB" id="A0A2S0VPU0"/>
<dbReference type="InterPro" id="IPR003778">
    <property type="entry name" value="CT_A_B"/>
</dbReference>
<evidence type="ECO:0000259" key="4">
    <source>
        <dbReference type="SMART" id="SM00797"/>
    </source>
</evidence>
<name>A0A2S0VPU0_9ALTE</name>
<evidence type="ECO:0000256" key="2">
    <source>
        <dbReference type="ARBA" id="ARBA00022801"/>
    </source>
</evidence>
<keyword evidence="1" id="KW-0547">Nucleotide-binding</keyword>
<dbReference type="Gene3D" id="2.40.100.10">
    <property type="entry name" value="Cyclophilin-like"/>
    <property type="match status" value="1"/>
</dbReference>
<dbReference type="KEGG" id="cate:C2869_07145"/>
<evidence type="ECO:0000256" key="3">
    <source>
        <dbReference type="ARBA" id="ARBA00022840"/>
    </source>
</evidence>
<dbReference type="PANTHER" id="PTHR43309">
    <property type="entry name" value="5-OXOPROLINASE SUBUNIT C"/>
    <property type="match status" value="1"/>
</dbReference>